<name>A0A5C1Y479_9MICO</name>
<dbReference type="EMBL" id="CP043504">
    <property type="protein sequence ID" value="QEO08823.1"/>
    <property type="molecule type" value="Genomic_DNA"/>
</dbReference>
<dbReference type="Proteomes" id="UP000322159">
    <property type="component" value="Chromosome"/>
</dbReference>
<accession>A0A5C1Y479</accession>
<proteinExistence type="predicted"/>
<keyword evidence="1" id="KW-1133">Transmembrane helix</keyword>
<reference evidence="2 3" key="1">
    <citation type="submission" date="2019-09" db="EMBL/GenBank/DDBJ databases">
        <title>Genome sequencing of strain KACC 19322.</title>
        <authorList>
            <person name="Heo J."/>
            <person name="Kim S.-J."/>
            <person name="Kim J.-S."/>
            <person name="Hong S.-B."/>
            <person name="Kwon S.-W."/>
        </authorList>
    </citation>
    <scope>NUCLEOTIDE SEQUENCE [LARGE SCALE GENOMIC DNA]</scope>
    <source>
        <strain evidence="2 3">KACC 19322</strain>
    </source>
</reference>
<dbReference type="AlphaFoldDB" id="A0A5C1Y479"/>
<feature type="transmembrane region" description="Helical" evidence="1">
    <location>
        <begin position="90"/>
        <end position="113"/>
    </location>
</feature>
<keyword evidence="3" id="KW-1185">Reference proteome</keyword>
<dbReference type="RefSeq" id="WP_149324256.1">
    <property type="nucleotide sequence ID" value="NZ_CP043504.1"/>
</dbReference>
<dbReference type="KEGG" id="lyk:FLP23_01595"/>
<feature type="transmembrane region" description="Helical" evidence="1">
    <location>
        <begin position="59"/>
        <end position="83"/>
    </location>
</feature>
<feature type="transmembrane region" description="Helical" evidence="1">
    <location>
        <begin position="33"/>
        <end position="53"/>
    </location>
</feature>
<gene>
    <name evidence="2" type="ORF">FLP23_01595</name>
</gene>
<evidence type="ECO:0000313" key="2">
    <source>
        <dbReference type="EMBL" id="QEO08823.1"/>
    </source>
</evidence>
<keyword evidence="1" id="KW-0812">Transmembrane</keyword>
<dbReference type="OrthoDB" id="5118982at2"/>
<evidence type="ECO:0000313" key="3">
    <source>
        <dbReference type="Proteomes" id="UP000322159"/>
    </source>
</evidence>
<organism evidence="2 3">
    <name type="scientific">Protaetiibacter larvae</name>
    <dbReference type="NCBI Taxonomy" id="2592654"/>
    <lineage>
        <taxon>Bacteria</taxon>
        <taxon>Bacillati</taxon>
        <taxon>Actinomycetota</taxon>
        <taxon>Actinomycetes</taxon>
        <taxon>Micrococcales</taxon>
        <taxon>Microbacteriaceae</taxon>
        <taxon>Protaetiibacter</taxon>
    </lineage>
</organism>
<evidence type="ECO:0000256" key="1">
    <source>
        <dbReference type="SAM" id="Phobius"/>
    </source>
</evidence>
<sequence>MSDGLQIFDASHEVDVADEAAAPKRRPRWPGGLAGGLAILMVVTAAVAFALATSGRFELGLGLAISATLLSGLAVVAGLVAVIGRWGRGWGIAAIAVGVLLNPVVLLLGLSWLGAL</sequence>
<keyword evidence="1" id="KW-0472">Membrane</keyword>
<protein>
    <submittedName>
        <fullName evidence="2">Uncharacterized protein</fullName>
    </submittedName>
</protein>